<dbReference type="Proteomes" id="UP000199289">
    <property type="component" value="Unassembled WGS sequence"/>
</dbReference>
<feature type="compositionally biased region" description="Low complexity" evidence="1">
    <location>
        <begin position="285"/>
        <end position="302"/>
    </location>
</feature>
<feature type="transmembrane region" description="Helical" evidence="2">
    <location>
        <begin position="301"/>
        <end position="321"/>
    </location>
</feature>
<reference evidence="4" key="1">
    <citation type="submission" date="2016-10" db="EMBL/GenBank/DDBJ databases">
        <authorList>
            <person name="Varghese N."/>
            <person name="Submissions S."/>
        </authorList>
    </citation>
    <scope>NUCLEOTIDE SEQUENCE [LARGE SCALE GENOMIC DNA]</scope>
    <source>
        <strain evidence="4">CGMCC 1.12397</strain>
    </source>
</reference>
<dbReference type="NCBIfam" id="NF045517">
    <property type="entry name" value="halo_surf_dom"/>
    <property type="match status" value="2"/>
</dbReference>
<feature type="compositionally biased region" description="Low complexity" evidence="1">
    <location>
        <begin position="239"/>
        <end position="277"/>
    </location>
</feature>
<dbReference type="AlphaFoldDB" id="A0A1H1C2F0"/>
<proteinExistence type="predicted"/>
<evidence type="ECO:0000256" key="1">
    <source>
        <dbReference type="SAM" id="MobiDB-lite"/>
    </source>
</evidence>
<gene>
    <name evidence="3" type="ORF">SAMN05216278_2070</name>
</gene>
<feature type="region of interest" description="Disordered" evidence="1">
    <location>
        <begin position="238"/>
        <end position="302"/>
    </location>
</feature>
<protein>
    <recommendedName>
        <fullName evidence="5">PGF-CTERM sorting domain-containing protein</fullName>
    </recommendedName>
</protein>
<evidence type="ECO:0000313" key="3">
    <source>
        <dbReference type="EMBL" id="SDQ58190.1"/>
    </source>
</evidence>
<keyword evidence="2" id="KW-0812">Transmembrane</keyword>
<organism evidence="3 4">
    <name type="scientific">Halopelagius longus</name>
    <dbReference type="NCBI Taxonomy" id="1236180"/>
    <lineage>
        <taxon>Archaea</taxon>
        <taxon>Methanobacteriati</taxon>
        <taxon>Methanobacteriota</taxon>
        <taxon>Stenosarchaea group</taxon>
        <taxon>Halobacteria</taxon>
        <taxon>Halobacteriales</taxon>
        <taxon>Haloferacaceae</taxon>
    </lineage>
</organism>
<dbReference type="EMBL" id="FNKQ01000002">
    <property type="protein sequence ID" value="SDQ58190.1"/>
    <property type="molecule type" value="Genomic_DNA"/>
</dbReference>
<evidence type="ECO:0000313" key="4">
    <source>
        <dbReference type="Proteomes" id="UP000199289"/>
    </source>
</evidence>
<sequence>MFKRPLSTDSSRRLSLAVTALLAVLAGSVVLTGGVAAAENATFTPHDENATFLPETNQTVSGNTTLDAGTTVQVYLQSSGEGQVQFIKTATTNVTDEGTYEASFNFSSMPNGSGGPVTVTVRAQSESNASVEYERRFVDSTPFDPRDENRTLEAGSNATLSGYATYDEGTELTVRVQAADENATQYLKQTTTNVTANGTYAATFDLRNVTNATDSVAVTVARANGSDNESYEYELPVRSVTNETTTENGTTTPLLTATETETPVTETPTETAAPTTEPETDEPTSETGATTEPETETTTPGFGVGTAVVAFVSLVVAVALARRP</sequence>
<dbReference type="OrthoDB" id="293592at2157"/>
<dbReference type="RefSeq" id="WP_139172791.1">
    <property type="nucleotide sequence ID" value="NZ_FNKQ01000002.1"/>
</dbReference>
<name>A0A1H1C2F0_9EURY</name>
<accession>A0A1H1C2F0</accession>
<keyword evidence="2" id="KW-1133">Transmembrane helix</keyword>
<keyword evidence="2" id="KW-0472">Membrane</keyword>
<evidence type="ECO:0000256" key="2">
    <source>
        <dbReference type="SAM" id="Phobius"/>
    </source>
</evidence>
<evidence type="ECO:0008006" key="5">
    <source>
        <dbReference type="Google" id="ProtNLM"/>
    </source>
</evidence>